<feature type="domain" description="YvlB/LiaX N-terminal" evidence="1">
    <location>
        <begin position="2"/>
        <end position="33"/>
    </location>
</feature>
<dbReference type="InterPro" id="IPR053959">
    <property type="entry name" value="YvlB/LiaX_N"/>
</dbReference>
<dbReference type="AlphaFoldDB" id="A0A949K1M2"/>
<sequence>MEEKLRVLKMLEEGKITAEQAAGLLEAIGPEKEEAAYDIEPVSNSYDKKMFRIQVDSTDGDKVNIQLPVIAIRKLLNATGKLPIPEESLQGVDLKEITSAVIDCLETQTDGNIVDVNAADGSIVKIYIS</sequence>
<reference evidence="2" key="1">
    <citation type="submission" date="2021-06" db="EMBL/GenBank/DDBJ databases">
        <title>Description of novel taxa of the family Lachnospiraceae.</title>
        <authorList>
            <person name="Chaplin A.V."/>
            <person name="Sokolova S.R."/>
            <person name="Pikina A.P."/>
            <person name="Korzhanova M."/>
            <person name="Belova V."/>
            <person name="Korostin D."/>
            <person name="Efimov B.A."/>
        </authorList>
    </citation>
    <scope>NUCLEOTIDE SEQUENCE</scope>
    <source>
        <strain evidence="2">ASD5720</strain>
    </source>
</reference>
<evidence type="ECO:0000259" key="1">
    <source>
        <dbReference type="Pfam" id="PF22746"/>
    </source>
</evidence>
<comment type="caution">
    <text evidence="2">The sequence shown here is derived from an EMBL/GenBank/DDBJ whole genome shotgun (WGS) entry which is preliminary data.</text>
</comment>
<accession>A0A949K1M2</accession>
<name>A0A949K1M2_9FIRM</name>
<proteinExistence type="predicted"/>
<dbReference type="Pfam" id="PF22746">
    <property type="entry name" value="SHOCT-like_DUF2089-C"/>
    <property type="match status" value="1"/>
</dbReference>
<evidence type="ECO:0000313" key="3">
    <source>
        <dbReference type="Proteomes" id="UP000712157"/>
    </source>
</evidence>
<organism evidence="2 3">
    <name type="scientific">Diplocloster agilis</name>
    <dbReference type="NCBI Taxonomy" id="2850323"/>
    <lineage>
        <taxon>Bacteria</taxon>
        <taxon>Bacillati</taxon>
        <taxon>Bacillota</taxon>
        <taxon>Clostridia</taxon>
        <taxon>Lachnospirales</taxon>
        <taxon>Lachnospiraceae</taxon>
        <taxon>Diplocloster</taxon>
    </lineage>
</organism>
<evidence type="ECO:0000313" key="2">
    <source>
        <dbReference type="EMBL" id="MBU9738539.1"/>
    </source>
</evidence>
<dbReference type="RefSeq" id="WP_158344265.1">
    <property type="nucleotide sequence ID" value="NZ_JAHQCW010000037.1"/>
</dbReference>
<gene>
    <name evidence="2" type="ORF">KTH89_18515</name>
</gene>
<dbReference type="EMBL" id="JAHQCW010000037">
    <property type="protein sequence ID" value="MBU9738539.1"/>
    <property type="molecule type" value="Genomic_DNA"/>
</dbReference>
<protein>
    <recommendedName>
        <fullName evidence="1">YvlB/LiaX N-terminal domain-containing protein</fullName>
    </recommendedName>
</protein>
<keyword evidence="3" id="KW-1185">Reference proteome</keyword>
<dbReference type="Proteomes" id="UP000712157">
    <property type="component" value="Unassembled WGS sequence"/>
</dbReference>